<dbReference type="RefSeq" id="WP_139880614.1">
    <property type="nucleotide sequence ID" value="NZ_VFBM01000003.1"/>
</dbReference>
<accession>A0A8H2K1Y1</accession>
<protein>
    <submittedName>
        <fullName evidence="1">Uncharacterized protein</fullName>
    </submittedName>
</protein>
<evidence type="ECO:0000313" key="2">
    <source>
        <dbReference type="Proteomes" id="UP000314285"/>
    </source>
</evidence>
<dbReference type="AlphaFoldDB" id="A0A8H2K1Y1"/>
<gene>
    <name evidence="1" type="ORF">FHY67_06025</name>
</gene>
<organism evidence="1 2">
    <name type="scientific">Acinetobacter radioresistens</name>
    <dbReference type="NCBI Taxonomy" id="40216"/>
    <lineage>
        <taxon>Bacteria</taxon>
        <taxon>Pseudomonadati</taxon>
        <taxon>Pseudomonadota</taxon>
        <taxon>Gammaproteobacteria</taxon>
        <taxon>Moraxellales</taxon>
        <taxon>Moraxellaceae</taxon>
        <taxon>Acinetobacter</taxon>
    </lineage>
</organism>
<comment type="caution">
    <text evidence="1">The sequence shown here is derived from an EMBL/GenBank/DDBJ whole genome shotgun (WGS) entry which is preliminary data.</text>
</comment>
<reference evidence="1 2" key="1">
    <citation type="submission" date="2019-06" db="EMBL/GenBank/DDBJ databases">
        <title>Genome of Acinetobacter radioresistens APH1, a phenol degrading strain.</title>
        <authorList>
            <person name="Liu Y."/>
        </authorList>
    </citation>
    <scope>NUCLEOTIDE SEQUENCE [LARGE SCALE GENOMIC DNA]</scope>
    <source>
        <strain evidence="1 2">APH1</strain>
    </source>
</reference>
<evidence type="ECO:0000313" key="1">
    <source>
        <dbReference type="EMBL" id="TNX93115.1"/>
    </source>
</evidence>
<dbReference type="EMBL" id="VFBM01000003">
    <property type="protein sequence ID" value="TNX93115.1"/>
    <property type="molecule type" value="Genomic_DNA"/>
</dbReference>
<sequence length="307" mass="34630">MNSAADLKRYNSKNALDKAKQKIISALNDAPTGLQIAQIMTICQLSNKTVREVLTDISAYKEDEAWYLPKALKTKNAEPKVDTTEQIAKHQTLDDLTPKASVVKRETQEVAPESLSKPQKSYSEFSESELRQIPLQMSRCTAVIVQWERLGLKKMLDISGADRDYLFHHAQELVQRSMNAKVQEAAESFLKSVAAAEAFKVMVSSSKEETNPVVEEQAIMEPLKSSEPENISLPKTEPLITKEDQPFSLENCKQMISTVVTRRSDLYLSFEQLSALLQQTFGLDEIEWNIRSNKILSVQLSKYEVVS</sequence>
<dbReference type="Proteomes" id="UP000314285">
    <property type="component" value="Unassembled WGS sequence"/>
</dbReference>
<name>A0A8H2K1Y1_ACIRA</name>
<proteinExistence type="predicted"/>